<gene>
    <name evidence="2" type="ORF">LUZ63_012937</name>
</gene>
<dbReference type="Pfam" id="PF05291">
    <property type="entry name" value="Bystin"/>
    <property type="match status" value="1"/>
</dbReference>
<dbReference type="InterPro" id="IPR007955">
    <property type="entry name" value="Bystin"/>
</dbReference>
<sequence>MEHGLTYPYNLVSVHYICLSQFNYFDLQTIYSDAQPQANLDSALINIYKRVGQILSQYTSGEIPRACKFIAVSPSELWEEILSLTEPQNWSDNAVYEVTTIFSSSMNDIRLQIFYKNVLLPRVRGDIIKNRRLHFALCQSLKESLSKTRDFNMGILFPLCKSGTCSVHEAVIIGGIIQEVSMPCTHSSAALLNLVRMDYCGATSYFIKLFLDKNDALHCFAFDALLKHFLSFMEKETTMPVIWHQSLLSFVQRYKYELQRKDKDNIEQLMQNQKHYLVTPEIERELKSSHNCGESEDDVCQRRTTIWLIGPPARPNPIQSTIPPIASGQAGLGLLPSHAMWA</sequence>
<dbReference type="AlphaFoldDB" id="A0A9Q0HJQ8"/>
<name>A0A9Q0HJQ8_9POAL</name>
<protein>
    <recommendedName>
        <fullName evidence="4">Bystin</fullName>
    </recommendedName>
</protein>
<evidence type="ECO:0000256" key="1">
    <source>
        <dbReference type="ARBA" id="ARBA00007114"/>
    </source>
</evidence>
<reference evidence="2" key="1">
    <citation type="journal article" date="2022" name="Cell">
        <title>Repeat-based holocentromeres influence genome architecture and karyotype evolution.</title>
        <authorList>
            <person name="Hofstatter P.G."/>
            <person name="Thangavel G."/>
            <person name="Lux T."/>
            <person name="Neumann P."/>
            <person name="Vondrak T."/>
            <person name="Novak P."/>
            <person name="Zhang M."/>
            <person name="Costa L."/>
            <person name="Castellani M."/>
            <person name="Scott A."/>
            <person name="Toegelov H."/>
            <person name="Fuchs J."/>
            <person name="Mata-Sucre Y."/>
            <person name="Dias Y."/>
            <person name="Vanzela A.L.L."/>
            <person name="Huettel B."/>
            <person name="Almeida C.C.S."/>
            <person name="Simkova H."/>
            <person name="Souza G."/>
            <person name="Pedrosa-Harand A."/>
            <person name="Macas J."/>
            <person name="Mayer K.F.X."/>
            <person name="Houben A."/>
            <person name="Marques A."/>
        </authorList>
    </citation>
    <scope>NUCLEOTIDE SEQUENCE</scope>
    <source>
        <strain evidence="2">RhyBre1mFocal</strain>
    </source>
</reference>
<evidence type="ECO:0000313" key="3">
    <source>
        <dbReference type="Proteomes" id="UP001151287"/>
    </source>
</evidence>
<comment type="caution">
    <text evidence="2">The sequence shown here is derived from an EMBL/GenBank/DDBJ whole genome shotgun (WGS) entry which is preliminary data.</text>
</comment>
<dbReference type="GO" id="GO:0030515">
    <property type="term" value="F:snoRNA binding"/>
    <property type="evidence" value="ECO:0007669"/>
    <property type="project" value="TreeGrafter"/>
</dbReference>
<proteinExistence type="inferred from homology"/>
<dbReference type="OrthoDB" id="667657at2759"/>
<dbReference type="PANTHER" id="PTHR12821:SF0">
    <property type="entry name" value="BYSTIN"/>
    <property type="match status" value="1"/>
</dbReference>
<dbReference type="GO" id="GO:0030688">
    <property type="term" value="C:preribosome, small subunit precursor"/>
    <property type="evidence" value="ECO:0007669"/>
    <property type="project" value="TreeGrafter"/>
</dbReference>
<dbReference type="EMBL" id="JAMQYH010000004">
    <property type="protein sequence ID" value="KAJ1688782.1"/>
    <property type="molecule type" value="Genomic_DNA"/>
</dbReference>
<evidence type="ECO:0000313" key="2">
    <source>
        <dbReference type="EMBL" id="KAJ1688782.1"/>
    </source>
</evidence>
<organism evidence="2 3">
    <name type="scientific">Rhynchospora breviuscula</name>
    <dbReference type="NCBI Taxonomy" id="2022672"/>
    <lineage>
        <taxon>Eukaryota</taxon>
        <taxon>Viridiplantae</taxon>
        <taxon>Streptophyta</taxon>
        <taxon>Embryophyta</taxon>
        <taxon>Tracheophyta</taxon>
        <taxon>Spermatophyta</taxon>
        <taxon>Magnoliopsida</taxon>
        <taxon>Liliopsida</taxon>
        <taxon>Poales</taxon>
        <taxon>Cyperaceae</taxon>
        <taxon>Cyperoideae</taxon>
        <taxon>Rhynchosporeae</taxon>
        <taxon>Rhynchospora</taxon>
    </lineage>
</organism>
<comment type="similarity">
    <text evidence="1">Belongs to the bystin family.</text>
</comment>
<dbReference type="PANTHER" id="PTHR12821">
    <property type="entry name" value="BYSTIN"/>
    <property type="match status" value="1"/>
</dbReference>
<evidence type="ECO:0008006" key="4">
    <source>
        <dbReference type="Google" id="ProtNLM"/>
    </source>
</evidence>
<keyword evidence="3" id="KW-1185">Reference proteome</keyword>
<accession>A0A9Q0HJQ8</accession>
<dbReference type="Proteomes" id="UP001151287">
    <property type="component" value="Unassembled WGS sequence"/>
</dbReference>
<dbReference type="GO" id="GO:0005737">
    <property type="term" value="C:cytoplasm"/>
    <property type="evidence" value="ECO:0007669"/>
    <property type="project" value="TreeGrafter"/>
</dbReference>
<dbReference type="GO" id="GO:0006364">
    <property type="term" value="P:rRNA processing"/>
    <property type="evidence" value="ECO:0007669"/>
    <property type="project" value="TreeGrafter"/>
</dbReference>
<dbReference type="GO" id="GO:0005730">
    <property type="term" value="C:nucleolus"/>
    <property type="evidence" value="ECO:0007669"/>
    <property type="project" value="TreeGrafter"/>
</dbReference>